<dbReference type="AlphaFoldDB" id="A0A2H3C179"/>
<name>A0A2H3C179_9AGAR</name>
<proteinExistence type="predicted"/>
<evidence type="ECO:0000313" key="2">
    <source>
        <dbReference type="Proteomes" id="UP000218334"/>
    </source>
</evidence>
<sequence length="155" mass="17565">MFFCVDLCRNLRSVSLSRPLTASNGPAFTDETLFGNRRASYLQVCDRDEEQAMTSAPTKFDTNHFCPIEALCPLDRVTVDTRLGGRYVPDISDRELFSQRFLWSRGIRSRSLQIAVVLAVLAARAQTRQCAAYTQLLIRMSAICYALRMKDFIAI</sequence>
<organism evidence="1 2">
    <name type="scientific">Armillaria solidipes</name>
    <dbReference type="NCBI Taxonomy" id="1076256"/>
    <lineage>
        <taxon>Eukaryota</taxon>
        <taxon>Fungi</taxon>
        <taxon>Dikarya</taxon>
        <taxon>Basidiomycota</taxon>
        <taxon>Agaricomycotina</taxon>
        <taxon>Agaricomycetes</taxon>
        <taxon>Agaricomycetidae</taxon>
        <taxon>Agaricales</taxon>
        <taxon>Marasmiineae</taxon>
        <taxon>Physalacriaceae</taxon>
        <taxon>Armillaria</taxon>
    </lineage>
</organism>
<protein>
    <submittedName>
        <fullName evidence="1">Uncharacterized protein</fullName>
    </submittedName>
</protein>
<accession>A0A2H3C179</accession>
<gene>
    <name evidence="1" type="ORF">ARMSODRAFT_741891</name>
</gene>
<dbReference type="EMBL" id="KZ293422">
    <property type="protein sequence ID" value="PBK72078.1"/>
    <property type="molecule type" value="Genomic_DNA"/>
</dbReference>
<reference evidence="2" key="1">
    <citation type="journal article" date="2017" name="Nat. Ecol. Evol.">
        <title>Genome expansion and lineage-specific genetic innovations in the forest pathogenic fungi Armillaria.</title>
        <authorList>
            <person name="Sipos G."/>
            <person name="Prasanna A.N."/>
            <person name="Walter M.C."/>
            <person name="O'Connor E."/>
            <person name="Balint B."/>
            <person name="Krizsan K."/>
            <person name="Kiss B."/>
            <person name="Hess J."/>
            <person name="Varga T."/>
            <person name="Slot J."/>
            <person name="Riley R."/>
            <person name="Boka B."/>
            <person name="Rigling D."/>
            <person name="Barry K."/>
            <person name="Lee J."/>
            <person name="Mihaltcheva S."/>
            <person name="LaButti K."/>
            <person name="Lipzen A."/>
            <person name="Waldron R."/>
            <person name="Moloney N.M."/>
            <person name="Sperisen C."/>
            <person name="Kredics L."/>
            <person name="Vagvoelgyi C."/>
            <person name="Patrignani A."/>
            <person name="Fitzpatrick D."/>
            <person name="Nagy I."/>
            <person name="Doyle S."/>
            <person name="Anderson J.B."/>
            <person name="Grigoriev I.V."/>
            <person name="Gueldener U."/>
            <person name="Muensterkoetter M."/>
            <person name="Nagy L.G."/>
        </authorList>
    </citation>
    <scope>NUCLEOTIDE SEQUENCE [LARGE SCALE GENOMIC DNA]</scope>
    <source>
        <strain evidence="2">28-4</strain>
    </source>
</reference>
<dbReference type="Proteomes" id="UP000218334">
    <property type="component" value="Unassembled WGS sequence"/>
</dbReference>
<evidence type="ECO:0000313" key="1">
    <source>
        <dbReference type="EMBL" id="PBK72078.1"/>
    </source>
</evidence>
<keyword evidence="2" id="KW-1185">Reference proteome</keyword>